<dbReference type="GO" id="GO:0005506">
    <property type="term" value="F:iron ion binding"/>
    <property type="evidence" value="ECO:0007669"/>
    <property type="project" value="InterPro"/>
</dbReference>
<feature type="domain" description="Aldehyde oxidase/xanthine dehydrogenase a/b hammerhead" evidence="1">
    <location>
        <begin position="20"/>
        <end position="130"/>
    </location>
</feature>
<dbReference type="PANTHER" id="PTHR11908:SF157">
    <property type="entry name" value="XANTHINE DEHYDROGENASE SUBUNIT D-RELATED"/>
    <property type="match status" value="1"/>
</dbReference>
<dbReference type="RefSeq" id="WP_089758047.1">
    <property type="nucleotide sequence ID" value="NZ_FNGO01000002.1"/>
</dbReference>
<dbReference type="InterPro" id="IPR036856">
    <property type="entry name" value="Ald_Oxase/Xan_DH_a/b_sf"/>
</dbReference>
<dbReference type="InterPro" id="IPR008274">
    <property type="entry name" value="AldOxase/xan_DH_MoCoBD1"/>
</dbReference>
<dbReference type="SMART" id="SM01008">
    <property type="entry name" value="Ald_Xan_dh_C"/>
    <property type="match status" value="1"/>
</dbReference>
<dbReference type="InterPro" id="IPR016208">
    <property type="entry name" value="Ald_Oxase/xanthine_DH-like"/>
</dbReference>
<gene>
    <name evidence="2" type="ORF">SAMN04488692_102152</name>
</gene>
<evidence type="ECO:0000259" key="1">
    <source>
        <dbReference type="SMART" id="SM01008"/>
    </source>
</evidence>
<evidence type="ECO:0000313" key="2">
    <source>
        <dbReference type="EMBL" id="SDL21901.1"/>
    </source>
</evidence>
<dbReference type="EMBL" id="FNGO01000002">
    <property type="protein sequence ID" value="SDL21901.1"/>
    <property type="molecule type" value="Genomic_DNA"/>
</dbReference>
<dbReference type="InterPro" id="IPR046867">
    <property type="entry name" value="AldOxase/xan_DH_MoCoBD2"/>
</dbReference>
<dbReference type="AlphaFoldDB" id="A0A1G9I9M1"/>
<dbReference type="OrthoDB" id="9759099at2"/>
<proteinExistence type="predicted"/>
<evidence type="ECO:0000313" key="3">
    <source>
        <dbReference type="Proteomes" id="UP000199476"/>
    </source>
</evidence>
<dbReference type="Proteomes" id="UP000199476">
    <property type="component" value="Unassembled WGS sequence"/>
</dbReference>
<dbReference type="Pfam" id="PF20256">
    <property type="entry name" value="MoCoBD_2"/>
    <property type="match status" value="1"/>
</dbReference>
<dbReference type="InterPro" id="IPR000674">
    <property type="entry name" value="Ald_Oxase/Xan_DH_a/b"/>
</dbReference>
<name>A0A1G9I9M1_9FIRM</name>
<dbReference type="SUPFAM" id="SSF56003">
    <property type="entry name" value="Molybdenum cofactor-binding domain"/>
    <property type="match status" value="1"/>
</dbReference>
<dbReference type="Pfam" id="PF02738">
    <property type="entry name" value="MoCoBD_1"/>
    <property type="match status" value="1"/>
</dbReference>
<dbReference type="Gene3D" id="3.30.365.10">
    <property type="entry name" value="Aldehyde oxidase/xanthine dehydrogenase, molybdopterin binding domain"/>
    <property type="match status" value="4"/>
</dbReference>
<sequence>MSRRSVGQGVKRVDARSKVTGEAEYTEDLTLNYSDLLHMRVKRAPHPHAYLKSIDVTKAREVPGVADVFTAEDFPQLNKFGLIIKDHPVLVGIGEKMRYLGDALALVVAETDEAALEAREKIEVELERLEVVGNMERAIDPSCPVVHDDDFIEVTHYLEDSEICCDNILCDHRVERGDVEEGFSAADLIVEKEYRTQSLDQVPMQVEKGIAEYDSQEDIITIYAASQWLHDTQADVAQSLGLDKDQIRIVQPEIGGAFGKKEDVSVHIHLALATRELGRPVQLLYNREESFLAQSKRHAMIIRHKTGVKNDGSLTAWETEVLGDTGAYASSGPAVLQKSVYHCTGPYQVPNLKGKAAAIYTNNPYGGAMRGFGATQMGYSYENQMDLLAHELDLDPKKFREKNIYQEGSLTPNGQVLNQSVNAEETIVEACRLAEEEKSDVLAVSADKEDILRGRGLATIMFGFGYGEGFPDHSIAEVELSDEGTVLVNSAAADVGQGVRTVITQIVAEVLRIDPGVVEITRGDTHNSQNAGSTSATRQTFFTGNAVKKAAEDLLGNIYHYASREFGTNHPEMGVKDGKAYSKVDEDDKMSLWELKDRLAREGIELKGRGTFFPKTYKPDEYTGQSEKAYVAYTFHTQVVDVAVDKKTGMVEVEKAYSAIDVGRAINPQGVEGQIEGGTAQGLGMALTEEVVVEDGFVQNPDLSRYLVPTAQDCPEIEVSLVEYEDSDGPFGAKGVGEPATIATAPAVVNAVYDATGIRFTSLPLKPERIKSELEKNHRADI</sequence>
<dbReference type="InterPro" id="IPR037165">
    <property type="entry name" value="AldOxase/xan_DH_Mopterin-bd_sf"/>
</dbReference>
<accession>A0A1G9I9M1</accession>
<dbReference type="Pfam" id="PF01315">
    <property type="entry name" value="Ald_Xan_dh_C"/>
    <property type="match status" value="1"/>
</dbReference>
<dbReference type="SUPFAM" id="SSF54665">
    <property type="entry name" value="CO dehydrogenase molybdoprotein N-domain-like"/>
    <property type="match status" value="1"/>
</dbReference>
<dbReference type="Gene3D" id="3.90.1170.50">
    <property type="entry name" value="Aldehyde oxidase/xanthine dehydrogenase, a/b hammerhead"/>
    <property type="match status" value="1"/>
</dbReference>
<keyword evidence="3" id="KW-1185">Reference proteome</keyword>
<dbReference type="STRING" id="321763.SAMN04488692_102152"/>
<protein>
    <submittedName>
        <fullName evidence="2">CO or xanthine dehydrogenase, Mo-binding subunit</fullName>
    </submittedName>
</protein>
<organism evidence="2 3">
    <name type="scientific">Halarsenatibacter silvermanii</name>
    <dbReference type="NCBI Taxonomy" id="321763"/>
    <lineage>
        <taxon>Bacteria</taxon>
        <taxon>Bacillati</taxon>
        <taxon>Bacillota</taxon>
        <taxon>Clostridia</taxon>
        <taxon>Halanaerobiales</taxon>
        <taxon>Halarsenatibacteraceae</taxon>
        <taxon>Halarsenatibacter</taxon>
    </lineage>
</organism>
<dbReference type="GO" id="GO:0016491">
    <property type="term" value="F:oxidoreductase activity"/>
    <property type="evidence" value="ECO:0007669"/>
    <property type="project" value="InterPro"/>
</dbReference>
<dbReference type="PANTHER" id="PTHR11908">
    <property type="entry name" value="XANTHINE DEHYDROGENASE"/>
    <property type="match status" value="1"/>
</dbReference>
<reference evidence="2 3" key="1">
    <citation type="submission" date="2016-10" db="EMBL/GenBank/DDBJ databases">
        <authorList>
            <person name="de Groot N.N."/>
        </authorList>
    </citation>
    <scope>NUCLEOTIDE SEQUENCE [LARGE SCALE GENOMIC DNA]</scope>
    <source>
        <strain evidence="2 3">SLAS-1</strain>
    </source>
</reference>